<name>A0ABS8M7K9_9FLAO</name>
<reference evidence="1" key="1">
    <citation type="submission" date="2021-11" db="EMBL/GenBank/DDBJ databases">
        <title>Description of novel Flavobacterium species.</title>
        <authorList>
            <person name="Saticioglu I.B."/>
            <person name="Ay H."/>
            <person name="Altun S."/>
            <person name="Duman M."/>
        </authorList>
    </citation>
    <scope>NUCLEOTIDE SEQUENCE</scope>
    <source>
        <strain evidence="1">F-30</strain>
    </source>
</reference>
<organism evidence="1 2">
    <name type="scientific">Flavobacterium piscisymbiosum</name>
    <dbReference type="NCBI Taxonomy" id="2893753"/>
    <lineage>
        <taxon>Bacteria</taxon>
        <taxon>Pseudomonadati</taxon>
        <taxon>Bacteroidota</taxon>
        <taxon>Flavobacteriia</taxon>
        <taxon>Flavobacteriales</taxon>
        <taxon>Flavobacteriaceae</taxon>
        <taxon>Flavobacterium</taxon>
    </lineage>
</organism>
<evidence type="ECO:0008006" key="3">
    <source>
        <dbReference type="Google" id="ProtNLM"/>
    </source>
</evidence>
<evidence type="ECO:0000313" key="1">
    <source>
        <dbReference type="EMBL" id="MCC9061444.1"/>
    </source>
</evidence>
<sequence>MKNTLTNVILSIKPIYAEAIMAGTKKVEFRKKIFKREVEKIFIYSSMPKKMIIGYFTILEVIEDTPSNIWKEFKDVGGISEKDFFDYYKNTEKGFSIKIDKVVKFKEEIEPEEFIEEFCAPQSYIYIEQKTTANSRLARLGV</sequence>
<dbReference type="RefSeq" id="WP_230032478.1">
    <property type="nucleotide sequence ID" value="NZ_JAJJMM010000001.1"/>
</dbReference>
<comment type="caution">
    <text evidence="1">The sequence shown here is derived from an EMBL/GenBank/DDBJ whole genome shotgun (WGS) entry which is preliminary data.</text>
</comment>
<dbReference type="SUPFAM" id="SSF88697">
    <property type="entry name" value="PUA domain-like"/>
    <property type="match status" value="1"/>
</dbReference>
<accession>A0ABS8M7K9</accession>
<dbReference type="Proteomes" id="UP001430679">
    <property type="component" value="Unassembled WGS sequence"/>
</dbReference>
<dbReference type="InterPro" id="IPR015947">
    <property type="entry name" value="PUA-like_sf"/>
</dbReference>
<dbReference type="Gene3D" id="2.30.130.30">
    <property type="entry name" value="Hypothetical protein"/>
    <property type="match status" value="1"/>
</dbReference>
<protein>
    <recommendedName>
        <fullName evidence="3">Transcriptional regulator</fullName>
    </recommendedName>
</protein>
<proteinExistence type="predicted"/>
<gene>
    <name evidence="1" type="ORF">LNP81_00390</name>
</gene>
<dbReference type="EMBL" id="JAJJMM010000001">
    <property type="protein sequence ID" value="MCC9061444.1"/>
    <property type="molecule type" value="Genomic_DNA"/>
</dbReference>
<evidence type="ECO:0000313" key="2">
    <source>
        <dbReference type="Proteomes" id="UP001430679"/>
    </source>
</evidence>
<keyword evidence="2" id="KW-1185">Reference proteome</keyword>